<dbReference type="InterPro" id="IPR023977">
    <property type="entry name" value="MbnP-like"/>
</dbReference>
<evidence type="ECO:0000259" key="1">
    <source>
        <dbReference type="Pfam" id="PF20243"/>
    </source>
</evidence>
<dbReference type="InterPro" id="IPR046863">
    <property type="entry name" value="MbnP-like_dom"/>
</dbReference>
<protein>
    <submittedName>
        <fullName evidence="2">Metallo-mystery pair system four-Cys motif protein</fullName>
    </submittedName>
</protein>
<name>A0ABX9Q9K8_9BACT</name>
<sequence length="285" mass="30386">MTSVLRSRVLLPLALLGVVGCEKEERRREVEIPVVAFVGTEPFACGSTYTNVGASKTTYEPMDFRVYVHDVRLLTADGQEVPVELEDSNWQSNGVVLLDFANKDGLCTQGTEGMNTSIKGTVPLGDDYHGVRFTLGVPETLNHGDVSTAPAPLNDTGLFWSWRSGYLFTRIEGRTPGLTQGHVMHLGSTDCAPPPEGQTSGTAGCTNNNRPEVKLDGFNLETGKVVMDLGAFFSGSNLDTNATGTAEGCMSSQADSDCAPLFERLGLGFGAQAANPAAQSFIRAE</sequence>
<dbReference type="EMBL" id="RAWI01000331">
    <property type="protein sequence ID" value="RKH96306.1"/>
    <property type="molecule type" value="Genomic_DNA"/>
</dbReference>
<gene>
    <name evidence="2" type="ORF">D7Y13_31220</name>
</gene>
<evidence type="ECO:0000313" key="3">
    <source>
        <dbReference type="Proteomes" id="UP000278907"/>
    </source>
</evidence>
<evidence type="ECO:0000313" key="2">
    <source>
        <dbReference type="EMBL" id="RKH96306.1"/>
    </source>
</evidence>
<dbReference type="PROSITE" id="PS51257">
    <property type="entry name" value="PROKAR_LIPOPROTEIN"/>
    <property type="match status" value="1"/>
</dbReference>
<dbReference type="NCBIfam" id="TIGR04052">
    <property type="entry name" value="MbnP_like_WxW"/>
    <property type="match status" value="1"/>
</dbReference>
<organism evidence="2 3">
    <name type="scientific">Corallococcus praedator</name>
    <dbReference type="NCBI Taxonomy" id="2316724"/>
    <lineage>
        <taxon>Bacteria</taxon>
        <taxon>Pseudomonadati</taxon>
        <taxon>Myxococcota</taxon>
        <taxon>Myxococcia</taxon>
        <taxon>Myxococcales</taxon>
        <taxon>Cystobacterineae</taxon>
        <taxon>Myxococcaceae</taxon>
        <taxon>Corallococcus</taxon>
    </lineage>
</organism>
<feature type="domain" description="Copper-binding protein MbnP-like" evidence="1">
    <location>
        <begin position="28"/>
        <end position="250"/>
    </location>
</feature>
<proteinExistence type="predicted"/>
<comment type="caution">
    <text evidence="2">The sequence shown here is derived from an EMBL/GenBank/DDBJ whole genome shotgun (WGS) entry which is preliminary data.</text>
</comment>
<dbReference type="Proteomes" id="UP000278907">
    <property type="component" value="Unassembled WGS sequence"/>
</dbReference>
<accession>A0ABX9Q9K8</accession>
<reference evidence="2 3" key="1">
    <citation type="submission" date="2018-09" db="EMBL/GenBank/DDBJ databases">
        <authorList>
            <person name="Livingstone P.G."/>
            <person name="Whitworth D.E."/>
        </authorList>
    </citation>
    <scope>NUCLEOTIDE SEQUENCE [LARGE SCALE GENOMIC DNA]</scope>
    <source>
        <strain evidence="2 3">CA031B</strain>
    </source>
</reference>
<keyword evidence="3" id="KW-1185">Reference proteome</keyword>
<dbReference type="Pfam" id="PF20243">
    <property type="entry name" value="MbnP"/>
    <property type="match status" value="1"/>
</dbReference>
<dbReference type="RefSeq" id="WP_120537428.1">
    <property type="nucleotide sequence ID" value="NZ_RAWI01000331.1"/>
</dbReference>